<evidence type="ECO:0000256" key="1">
    <source>
        <dbReference type="SAM" id="MobiDB-lite"/>
    </source>
</evidence>
<proteinExistence type="predicted"/>
<dbReference type="EMBL" id="CM010633">
    <property type="protein sequence ID" value="RID58731.1"/>
    <property type="molecule type" value="Genomic_DNA"/>
</dbReference>
<dbReference type="Proteomes" id="UP000264353">
    <property type="component" value="Chromosome A6"/>
</dbReference>
<reference evidence="2 3" key="1">
    <citation type="submission" date="2018-06" db="EMBL/GenBank/DDBJ databases">
        <title>WGS assembly of Brassica rapa FPsc.</title>
        <authorList>
            <person name="Bowman J."/>
            <person name="Kohchi T."/>
            <person name="Yamato K."/>
            <person name="Jenkins J."/>
            <person name="Shu S."/>
            <person name="Ishizaki K."/>
            <person name="Yamaoka S."/>
            <person name="Nishihama R."/>
            <person name="Nakamura Y."/>
            <person name="Berger F."/>
            <person name="Adam C."/>
            <person name="Aki S."/>
            <person name="Althoff F."/>
            <person name="Araki T."/>
            <person name="Arteaga-Vazquez M."/>
            <person name="Balasubrmanian S."/>
            <person name="Bauer D."/>
            <person name="Boehm C."/>
            <person name="Briginshaw L."/>
            <person name="Caballero-Perez J."/>
            <person name="Catarino B."/>
            <person name="Chen F."/>
            <person name="Chiyoda S."/>
            <person name="Chovatia M."/>
            <person name="Davies K."/>
            <person name="Delmans M."/>
            <person name="Demura T."/>
            <person name="Dierschke T."/>
            <person name="Dolan L."/>
            <person name="Dorantes-Acosta A."/>
            <person name="Eklund D."/>
            <person name="Florent S."/>
            <person name="Flores-Sandoval E."/>
            <person name="Fujiyama A."/>
            <person name="Fukuzawa H."/>
            <person name="Galik B."/>
            <person name="Grimanelli D."/>
            <person name="Grimwood J."/>
            <person name="Grossniklaus U."/>
            <person name="Hamada T."/>
            <person name="Haseloff J."/>
            <person name="Hetherington A."/>
            <person name="Higo A."/>
            <person name="Hirakawa Y."/>
            <person name="Hundley H."/>
            <person name="Ikeda Y."/>
            <person name="Inoue K."/>
            <person name="Inoue S."/>
            <person name="Ishida S."/>
            <person name="Jia Q."/>
            <person name="Kakita M."/>
            <person name="Kanazawa T."/>
            <person name="Kawai Y."/>
            <person name="Kawashima T."/>
            <person name="Kennedy M."/>
            <person name="Kinose K."/>
            <person name="Kinoshita T."/>
            <person name="Kohara Y."/>
            <person name="Koide E."/>
            <person name="Komatsu K."/>
            <person name="Kopischke S."/>
            <person name="Kubo M."/>
            <person name="Kyozuka J."/>
            <person name="Lagercrantz U."/>
            <person name="Lin S."/>
            <person name="Lindquist E."/>
            <person name="Lipzen A."/>
            <person name="Lu C."/>
            <person name="Luna E."/>
            <person name="Martienssen R."/>
            <person name="Minamino N."/>
            <person name="Mizutani M."/>
            <person name="Mizutani M."/>
            <person name="Mochizuki N."/>
            <person name="Monte I."/>
            <person name="Mosher R."/>
            <person name="Nagasaki H."/>
            <person name="Nakagami H."/>
            <person name="Naramoto S."/>
            <person name="Nishitani K."/>
            <person name="Ohtani M."/>
            <person name="Okamoto T."/>
            <person name="Okumura M."/>
            <person name="Phillips J."/>
            <person name="Pollak B."/>
            <person name="Reinders A."/>
            <person name="Roevekamp M."/>
            <person name="Sano R."/>
            <person name="Sawa S."/>
            <person name="Schmid M."/>
            <person name="Shirakawa M."/>
            <person name="Solano R."/>
            <person name="Spunde A."/>
            <person name="Suetsugu N."/>
            <person name="Sugano S."/>
            <person name="Sugiyama A."/>
            <person name="Sun R."/>
            <person name="Suzuki Y."/>
            <person name="Takenaka M."/>
            <person name="Takezawa D."/>
            <person name="Tomogane H."/>
            <person name="Tsuzuki M."/>
            <person name="Ueda T."/>
            <person name="Umeda M."/>
            <person name="Ward J."/>
            <person name="Watanabe Y."/>
            <person name="Yazaki K."/>
            <person name="Yokoyama R."/>
            <person name="Yoshitake Y."/>
            <person name="Yotsui I."/>
            <person name="Zachgo S."/>
            <person name="Schmutz J."/>
        </authorList>
    </citation>
    <scope>NUCLEOTIDE SEQUENCE [LARGE SCALE GENOMIC DNA]</scope>
    <source>
        <strain evidence="3">cv. B-3</strain>
    </source>
</reference>
<feature type="compositionally biased region" description="Basic and acidic residues" evidence="1">
    <location>
        <begin position="20"/>
        <end position="29"/>
    </location>
</feature>
<sequence length="68" mass="8205">MKDSSKKRKKNMAENSQLSEKTDSRTKKTEKALERFSIKKKFGKKFNREKVFVFTYNLKFSFPRFVCK</sequence>
<accession>A0A397YZT0</accession>
<evidence type="ECO:0000313" key="2">
    <source>
        <dbReference type="EMBL" id="RID58731.1"/>
    </source>
</evidence>
<feature type="compositionally biased region" description="Basic residues" evidence="1">
    <location>
        <begin position="1"/>
        <end position="10"/>
    </location>
</feature>
<dbReference type="AlphaFoldDB" id="A0A397YZT0"/>
<name>A0A397YZT0_BRACM</name>
<evidence type="ECO:0000313" key="3">
    <source>
        <dbReference type="Proteomes" id="UP000264353"/>
    </source>
</evidence>
<gene>
    <name evidence="2" type="ORF">BRARA_F02008</name>
</gene>
<protein>
    <submittedName>
        <fullName evidence="2">Uncharacterized protein</fullName>
    </submittedName>
</protein>
<feature type="region of interest" description="Disordered" evidence="1">
    <location>
        <begin position="1"/>
        <end position="29"/>
    </location>
</feature>
<organism evidence="2 3">
    <name type="scientific">Brassica campestris</name>
    <name type="common">Field mustard</name>
    <dbReference type="NCBI Taxonomy" id="3711"/>
    <lineage>
        <taxon>Eukaryota</taxon>
        <taxon>Viridiplantae</taxon>
        <taxon>Streptophyta</taxon>
        <taxon>Embryophyta</taxon>
        <taxon>Tracheophyta</taxon>
        <taxon>Spermatophyta</taxon>
        <taxon>Magnoliopsida</taxon>
        <taxon>eudicotyledons</taxon>
        <taxon>Gunneridae</taxon>
        <taxon>Pentapetalae</taxon>
        <taxon>rosids</taxon>
        <taxon>malvids</taxon>
        <taxon>Brassicales</taxon>
        <taxon>Brassicaceae</taxon>
        <taxon>Brassiceae</taxon>
        <taxon>Brassica</taxon>
    </lineage>
</organism>